<sequence>MGTGEKKKGSPKKEILSRDVRARVTEPQKVDLDTAAVGSASGSSSSAALGLSVPVDLNAAPTLGQIQNMMEQMMVHMATMTNSVKTEVTKHFEDQIGDIKEQLTTNQEEIRRVASLASGAQEGVVATRFEIAKLREEK</sequence>
<gene>
    <name evidence="2" type="ORF">PCOR1329_LOCUS27435</name>
</gene>
<proteinExistence type="predicted"/>
<evidence type="ECO:0000313" key="3">
    <source>
        <dbReference type="Proteomes" id="UP001189429"/>
    </source>
</evidence>
<dbReference type="Proteomes" id="UP001189429">
    <property type="component" value="Unassembled WGS sequence"/>
</dbReference>
<evidence type="ECO:0000313" key="2">
    <source>
        <dbReference type="EMBL" id="CAK0828098.1"/>
    </source>
</evidence>
<dbReference type="EMBL" id="CAUYUJ010009946">
    <property type="protein sequence ID" value="CAK0828098.1"/>
    <property type="molecule type" value="Genomic_DNA"/>
</dbReference>
<keyword evidence="3" id="KW-1185">Reference proteome</keyword>
<comment type="caution">
    <text evidence="2">The sequence shown here is derived from an EMBL/GenBank/DDBJ whole genome shotgun (WGS) entry which is preliminary data.</text>
</comment>
<name>A0ABN9S886_9DINO</name>
<evidence type="ECO:0000256" key="1">
    <source>
        <dbReference type="SAM" id="MobiDB-lite"/>
    </source>
</evidence>
<accession>A0ABN9S886</accession>
<reference evidence="2" key="1">
    <citation type="submission" date="2023-10" db="EMBL/GenBank/DDBJ databases">
        <authorList>
            <person name="Chen Y."/>
            <person name="Shah S."/>
            <person name="Dougan E. K."/>
            <person name="Thang M."/>
            <person name="Chan C."/>
        </authorList>
    </citation>
    <scope>NUCLEOTIDE SEQUENCE [LARGE SCALE GENOMIC DNA]</scope>
</reference>
<protein>
    <submittedName>
        <fullName evidence="2">Uncharacterized protein</fullName>
    </submittedName>
</protein>
<feature type="region of interest" description="Disordered" evidence="1">
    <location>
        <begin position="1"/>
        <end position="27"/>
    </location>
</feature>
<organism evidence="2 3">
    <name type="scientific">Prorocentrum cordatum</name>
    <dbReference type="NCBI Taxonomy" id="2364126"/>
    <lineage>
        <taxon>Eukaryota</taxon>
        <taxon>Sar</taxon>
        <taxon>Alveolata</taxon>
        <taxon>Dinophyceae</taxon>
        <taxon>Prorocentrales</taxon>
        <taxon>Prorocentraceae</taxon>
        <taxon>Prorocentrum</taxon>
    </lineage>
</organism>
<feature type="non-terminal residue" evidence="2">
    <location>
        <position position="138"/>
    </location>
</feature>